<feature type="domain" description="FHA" evidence="2">
    <location>
        <begin position="22"/>
        <end position="71"/>
    </location>
</feature>
<evidence type="ECO:0000259" key="2">
    <source>
        <dbReference type="PROSITE" id="PS50006"/>
    </source>
</evidence>
<organism evidence="3 4">
    <name type="scientific">Pyxidicoccus fallax</name>
    <dbReference type="NCBI Taxonomy" id="394095"/>
    <lineage>
        <taxon>Bacteria</taxon>
        <taxon>Pseudomonadati</taxon>
        <taxon>Myxococcota</taxon>
        <taxon>Myxococcia</taxon>
        <taxon>Myxococcales</taxon>
        <taxon>Cystobacterineae</taxon>
        <taxon>Myxococcaceae</taxon>
        <taxon>Pyxidicoccus</taxon>
    </lineage>
</organism>
<gene>
    <name evidence="3" type="ORF">HG543_48185</name>
</gene>
<comment type="caution">
    <text evidence="3">The sequence shown here is derived from an EMBL/GenBank/DDBJ whole genome shotgun (WGS) entry which is preliminary data.</text>
</comment>
<dbReference type="CDD" id="cd00060">
    <property type="entry name" value="FHA"/>
    <property type="match status" value="2"/>
</dbReference>
<dbReference type="Pfam" id="PF00498">
    <property type="entry name" value="FHA"/>
    <property type="match status" value="2"/>
</dbReference>
<dbReference type="AlphaFoldDB" id="A0A848LWW7"/>
<dbReference type="EMBL" id="JABBJJ010000442">
    <property type="protein sequence ID" value="NMO22587.1"/>
    <property type="molecule type" value="Genomic_DNA"/>
</dbReference>
<evidence type="ECO:0000256" key="1">
    <source>
        <dbReference type="SAM" id="MobiDB-lite"/>
    </source>
</evidence>
<keyword evidence="4" id="KW-1185">Reference proteome</keyword>
<evidence type="ECO:0000313" key="4">
    <source>
        <dbReference type="Proteomes" id="UP000518300"/>
    </source>
</evidence>
<dbReference type="PROSITE" id="PS50006">
    <property type="entry name" value="FHA_DOMAIN"/>
    <property type="match status" value="2"/>
</dbReference>
<dbReference type="SUPFAM" id="SSF49879">
    <property type="entry name" value="SMAD/FHA domain"/>
    <property type="match status" value="2"/>
</dbReference>
<dbReference type="Proteomes" id="UP000518300">
    <property type="component" value="Unassembled WGS sequence"/>
</dbReference>
<dbReference type="RefSeq" id="WP_169351717.1">
    <property type="nucleotide sequence ID" value="NZ_JABBJJ010000442.1"/>
</dbReference>
<evidence type="ECO:0000313" key="3">
    <source>
        <dbReference type="EMBL" id="NMO22587.1"/>
    </source>
</evidence>
<dbReference type="InterPro" id="IPR050923">
    <property type="entry name" value="Cell_Proc_Reg/RNA_Proc"/>
</dbReference>
<feature type="region of interest" description="Disordered" evidence="1">
    <location>
        <begin position="95"/>
        <end position="172"/>
    </location>
</feature>
<dbReference type="Gene3D" id="2.60.200.20">
    <property type="match status" value="2"/>
</dbReference>
<dbReference type="PANTHER" id="PTHR23308">
    <property type="entry name" value="NUCLEAR INHIBITOR OF PROTEIN PHOSPHATASE-1"/>
    <property type="match status" value="1"/>
</dbReference>
<name>A0A848LWW7_9BACT</name>
<sequence length="751" mass="81003">MPTLVVRLPDGTENEYDVVGELKIGRQQGNDLLLTEGGVSRNHAVVFEDGGTVFIEDKGSANGTFVDGERIAEPTPLTPESEVVLGDYTLRLKPAAPARNTGPRRAAKAAAPVSDEMPVGSEGSGARATRALPSVKSRPAAGASGAPKRPARPAGGAGAAAPAAGGGAAAGGSGPMLRGMVGPWAGRTYPLKGKVLVGRQPPALVLLEDDSVSRRHAELVASPTGVTVKDLGSANGTLLNGEPLGDEPVPLQPGDQLQFGVVEMTFEAAEEEAPAGLARRGAGPIPTRRGGAAVEAAPASRKKLMVVGGAVVGLLMVAGVVKAVLPKPGAGPVDMAPMAAEADPEQQVKDLLSECRSYASNEMGAPNWARAEESCAKALDLDPINTEANSMMRRIKLEKESFDYFSTGDKLMARLKPEEALEAFSKISRDSEYFRRARSKAREAAEQVTKKAQEDCRRYLNDSQWSAAMPRCQVFMAVWCQKQPRENLVPPLGYSLKLEGRLRRNEWRPKDALFVRFLIARQKMDANAAPWTCPVTDIINDDDVVADPRTAVEEAVKKRFPNKLIQAAMMDYWAGRGSEALATLQKLRSNYEAAQFHSQADELIKVMTTVDQLFKNGETFLAADEPEKAAEPFREALETDKGLMLELAETKPSFYRRNILQDMADKSYRRGKEWADRKDRRRACRIWKLGFGFYAGNPDLNKAAAFCSGLASDAFRQAGGCPDLAAVLDYAVKGDGLAEKVEQQKKEWQCP</sequence>
<protein>
    <submittedName>
        <fullName evidence="3">FHA domain-containing protein</fullName>
    </submittedName>
</protein>
<reference evidence="3 4" key="1">
    <citation type="submission" date="2020-04" db="EMBL/GenBank/DDBJ databases">
        <title>Draft genome of Pyxidicoccus fallax type strain.</title>
        <authorList>
            <person name="Whitworth D.E."/>
        </authorList>
    </citation>
    <scope>NUCLEOTIDE SEQUENCE [LARGE SCALE GENOMIC DNA]</scope>
    <source>
        <strain evidence="3 4">DSM 14698</strain>
    </source>
</reference>
<accession>A0A848LWW7</accession>
<dbReference type="InterPro" id="IPR008984">
    <property type="entry name" value="SMAD_FHA_dom_sf"/>
</dbReference>
<feature type="compositionally biased region" description="Low complexity" evidence="1">
    <location>
        <begin position="137"/>
        <end position="163"/>
    </location>
</feature>
<dbReference type="InterPro" id="IPR000253">
    <property type="entry name" value="FHA_dom"/>
</dbReference>
<proteinExistence type="predicted"/>
<feature type="domain" description="FHA" evidence="2">
    <location>
        <begin position="195"/>
        <end position="244"/>
    </location>
</feature>
<dbReference type="SMART" id="SM00240">
    <property type="entry name" value="FHA"/>
    <property type="match status" value="2"/>
</dbReference>